<evidence type="ECO:0000256" key="6">
    <source>
        <dbReference type="ARBA" id="ARBA00022824"/>
    </source>
</evidence>
<feature type="transmembrane region" description="Helical" evidence="11">
    <location>
        <begin position="226"/>
        <end position="245"/>
    </location>
</feature>
<keyword evidence="6" id="KW-0256">Endoplasmic reticulum</keyword>
<feature type="non-terminal residue" evidence="13">
    <location>
        <position position="547"/>
    </location>
</feature>
<evidence type="ECO:0000259" key="12">
    <source>
        <dbReference type="PROSITE" id="PS50859"/>
    </source>
</evidence>
<comment type="similarity">
    <text evidence="3">Belongs to the synaptobrevin family.</text>
</comment>
<dbReference type="SUPFAM" id="SSF64356">
    <property type="entry name" value="SNARE-like"/>
    <property type="match status" value="1"/>
</dbReference>
<reference evidence="13 14" key="1">
    <citation type="journal article" date="2018" name="G3 (Bethesda)">
        <title>A High-Quality Reference Genome for the Invasive Mosquitofish Gambusia affinis Using a Chicago Library.</title>
        <authorList>
            <person name="Hoffberg S.L."/>
            <person name="Troendle N.J."/>
            <person name="Glenn T.C."/>
            <person name="Mahmud O."/>
            <person name="Louha S."/>
            <person name="Chalopin D."/>
            <person name="Bennetzen J.L."/>
            <person name="Mauricio R."/>
        </authorList>
    </citation>
    <scope>NUCLEOTIDE SEQUENCE [LARGE SCALE GENOMIC DNA]</scope>
    <source>
        <strain evidence="13">NE01/NJP1002.9</strain>
        <tissue evidence="13">Muscle</tissue>
    </source>
</reference>
<dbReference type="Pfam" id="PF25970">
    <property type="entry name" value="SEC22a_C"/>
    <property type="match status" value="1"/>
</dbReference>
<comment type="subcellular location">
    <subcellularLocation>
        <location evidence="2">Endoplasmic reticulum membrane</location>
        <topology evidence="2">Multi-pass membrane protein</topology>
    </subcellularLocation>
</comment>
<evidence type="ECO:0000313" key="14">
    <source>
        <dbReference type="Proteomes" id="UP000250572"/>
    </source>
</evidence>
<evidence type="ECO:0000256" key="7">
    <source>
        <dbReference type="ARBA" id="ARBA00022892"/>
    </source>
</evidence>
<evidence type="ECO:0000256" key="8">
    <source>
        <dbReference type="ARBA" id="ARBA00022927"/>
    </source>
</evidence>
<sequence length="547" mass="61093">MTGILICTLTVILTGTENKTETWIQTKTDFAAYPPQTQAIMSLILFAFVVRVRDGLPLSASTDFEHNKELQERKQQLRTISKSLPRFPERGTVKGQKLNIYFVSSEGVSYMSVCHSSLPVAKAFCFLEDLRWEFTACFNSTVISLAARPYPFLEFDSTIQKLKQQYNQSGGPALEVTLAEVQEDLRIRPPQLINLDEVELTNGTANGHIEQAGVNQRLEPVTAPGILSLVLNIMCASLNVIRGVHLAENTFQDDYEGIWNVAAFSFAFICCALQCHLYLFHSSLKKLKSFLLLAVIVLCNLYLLGLRNIWQLLFHISVASLSTSLTLTRRIHHRTDDCGVRQRKTVENNLSEGKMPGMSKLLRGVVGVYFSEPNVVCGFGEGLRPQESRLPTKKAFYRHVVLLRSSPCPTFINTDKLCSLYAYGCRRLTYIIAGAIDIVATVHSNVNRMHLSPAISCAGFGEMCHDGSPEFPLVDNSSTFTPFLLRKQIGEQKNEISAEIGKAVPTPALYMEPLKAKYGMASRNYDIWSDDTKIELLSNKLTSLVGR</sequence>
<dbReference type="InterPro" id="IPR010908">
    <property type="entry name" value="Longin_dom"/>
</dbReference>
<dbReference type="GO" id="GO:0005789">
    <property type="term" value="C:endoplasmic reticulum membrane"/>
    <property type="evidence" value="ECO:0007669"/>
    <property type="project" value="UniProtKB-SubCell"/>
</dbReference>
<dbReference type="SMART" id="SM01270">
    <property type="entry name" value="Longin"/>
    <property type="match status" value="1"/>
</dbReference>
<gene>
    <name evidence="13" type="ORF">CCH79_00004164</name>
</gene>
<dbReference type="PROSITE" id="PS50859">
    <property type="entry name" value="LONGIN"/>
    <property type="match status" value="1"/>
</dbReference>
<dbReference type="PANTHER" id="PTHR46258:SF2">
    <property type="entry name" value="VESICLE-TRAFFICKING PROTEIN SEC22C"/>
    <property type="match status" value="1"/>
</dbReference>
<dbReference type="GO" id="GO:0006888">
    <property type="term" value="P:endoplasmic reticulum to Golgi vesicle-mediated transport"/>
    <property type="evidence" value="ECO:0007669"/>
    <property type="project" value="InterPro"/>
</dbReference>
<feature type="transmembrane region" description="Helical" evidence="11">
    <location>
        <begin position="287"/>
        <end position="303"/>
    </location>
</feature>
<dbReference type="CDD" id="cd14824">
    <property type="entry name" value="Longin"/>
    <property type="match status" value="1"/>
</dbReference>
<comment type="caution">
    <text evidence="13">The sequence shown here is derived from an EMBL/GenBank/DDBJ whole genome shotgun (WGS) entry which is preliminary data.</text>
</comment>
<dbReference type="PANTHER" id="PTHR46258">
    <property type="entry name" value="LONGIN DOMAIN-CONTAINING PROTEIN"/>
    <property type="match status" value="1"/>
</dbReference>
<keyword evidence="14" id="KW-1185">Reference proteome</keyword>
<dbReference type="GO" id="GO:0015031">
    <property type="term" value="P:protein transport"/>
    <property type="evidence" value="ECO:0007669"/>
    <property type="project" value="UniProtKB-KW"/>
</dbReference>
<feature type="transmembrane region" description="Helical" evidence="11">
    <location>
        <begin position="257"/>
        <end position="280"/>
    </location>
</feature>
<evidence type="ECO:0000313" key="13">
    <source>
        <dbReference type="EMBL" id="PWA18023.1"/>
    </source>
</evidence>
<feature type="domain" description="Longin" evidence="12">
    <location>
        <begin position="48"/>
        <end position="159"/>
    </location>
</feature>
<evidence type="ECO:0000256" key="4">
    <source>
        <dbReference type="ARBA" id="ARBA00022448"/>
    </source>
</evidence>
<organism evidence="13 14">
    <name type="scientific">Gambusia affinis</name>
    <name type="common">Western mosquitofish</name>
    <name type="synonym">Heterandria affinis</name>
    <dbReference type="NCBI Taxonomy" id="33528"/>
    <lineage>
        <taxon>Eukaryota</taxon>
        <taxon>Metazoa</taxon>
        <taxon>Chordata</taxon>
        <taxon>Craniata</taxon>
        <taxon>Vertebrata</taxon>
        <taxon>Euteleostomi</taxon>
        <taxon>Actinopterygii</taxon>
        <taxon>Neopterygii</taxon>
        <taxon>Teleostei</taxon>
        <taxon>Neoteleostei</taxon>
        <taxon>Acanthomorphata</taxon>
        <taxon>Ovalentaria</taxon>
        <taxon>Atherinomorphae</taxon>
        <taxon>Cyprinodontiformes</taxon>
        <taxon>Poeciliidae</taxon>
        <taxon>Poeciliinae</taxon>
        <taxon>Gambusia</taxon>
    </lineage>
</organism>
<evidence type="ECO:0000256" key="10">
    <source>
        <dbReference type="ARBA" id="ARBA00023136"/>
    </source>
</evidence>
<dbReference type="Gene3D" id="3.30.450.50">
    <property type="entry name" value="Longin domain"/>
    <property type="match status" value="1"/>
</dbReference>
<comment type="function">
    <text evidence="1">May be involved in vesicle transport between the ER and the Golgi complex.</text>
</comment>
<keyword evidence="5 11" id="KW-0812">Transmembrane</keyword>
<dbReference type="InterPro" id="IPR059071">
    <property type="entry name" value="SEC22a-c_C"/>
</dbReference>
<evidence type="ECO:0000256" key="3">
    <source>
        <dbReference type="ARBA" id="ARBA00008025"/>
    </source>
</evidence>
<keyword evidence="4" id="KW-0813">Transport</keyword>
<dbReference type="Pfam" id="PF13774">
    <property type="entry name" value="Longin"/>
    <property type="match status" value="1"/>
</dbReference>
<evidence type="ECO:0000256" key="9">
    <source>
        <dbReference type="ARBA" id="ARBA00022989"/>
    </source>
</evidence>
<keyword evidence="8" id="KW-0653">Protein transport</keyword>
<evidence type="ECO:0000256" key="5">
    <source>
        <dbReference type="ARBA" id="ARBA00022692"/>
    </source>
</evidence>
<keyword evidence="7" id="KW-0931">ER-Golgi transport</keyword>
<dbReference type="STRING" id="33528.ENSGAFP00000008696"/>
<protein>
    <recommendedName>
        <fullName evidence="12">Longin domain-containing protein</fullName>
    </recommendedName>
</protein>
<evidence type="ECO:0000256" key="2">
    <source>
        <dbReference type="ARBA" id="ARBA00004477"/>
    </source>
</evidence>
<dbReference type="AlphaFoldDB" id="A0A315V5V3"/>
<dbReference type="InterPro" id="IPR011012">
    <property type="entry name" value="Longin-like_dom_sf"/>
</dbReference>
<evidence type="ECO:0000256" key="1">
    <source>
        <dbReference type="ARBA" id="ARBA00003595"/>
    </source>
</evidence>
<dbReference type="EMBL" id="NHOQ01002355">
    <property type="protein sequence ID" value="PWA18023.1"/>
    <property type="molecule type" value="Genomic_DNA"/>
</dbReference>
<evidence type="ECO:0000256" key="11">
    <source>
        <dbReference type="SAM" id="Phobius"/>
    </source>
</evidence>
<dbReference type="Proteomes" id="UP000250572">
    <property type="component" value="Unassembled WGS sequence"/>
</dbReference>
<proteinExistence type="inferred from homology"/>
<name>A0A315V5V3_GAMAF</name>
<dbReference type="InterPro" id="IPR043546">
    <property type="entry name" value="Sec22a/c"/>
</dbReference>
<keyword evidence="9 11" id="KW-1133">Transmembrane helix</keyword>
<keyword evidence="10 11" id="KW-0472">Membrane</keyword>
<accession>A0A315V5V3</accession>